<gene>
    <name evidence="1" type="ORF">PI172_0080</name>
</gene>
<dbReference type="Proteomes" id="UP000067008">
    <property type="component" value="Chromosome 2"/>
</dbReference>
<sequence>METFRAMGIIFYPPNINKRRFTSLYISRYRSVLAQILQIIYT</sequence>
<protein>
    <submittedName>
        <fullName evidence="1">Uncharacterized protein</fullName>
    </submittedName>
</protein>
<proteinExistence type="predicted"/>
<evidence type="ECO:0000313" key="2">
    <source>
        <dbReference type="Proteomes" id="UP000067008"/>
    </source>
</evidence>
<reference evidence="1 2" key="1">
    <citation type="submission" date="2015-07" db="EMBL/GenBank/DDBJ databases">
        <title>Complete genome sequence of Prevotella intermedia strain 17-2.</title>
        <authorList>
            <person name="Nambu T."/>
        </authorList>
    </citation>
    <scope>NUCLEOTIDE SEQUENCE [LARGE SCALE GENOMIC DNA]</scope>
    <source>
        <strain evidence="1 2">17-2</strain>
    </source>
</reference>
<evidence type="ECO:0000313" key="1">
    <source>
        <dbReference type="EMBL" id="BAR94808.1"/>
    </source>
</evidence>
<dbReference type="EMBL" id="AP014925">
    <property type="protein sequence ID" value="BAR94808.1"/>
    <property type="molecule type" value="Genomic_DNA"/>
</dbReference>
<organism evidence="1 2">
    <name type="scientific">Prevotella intermedia</name>
    <dbReference type="NCBI Taxonomy" id="28131"/>
    <lineage>
        <taxon>Bacteria</taxon>
        <taxon>Pseudomonadati</taxon>
        <taxon>Bacteroidota</taxon>
        <taxon>Bacteroidia</taxon>
        <taxon>Bacteroidales</taxon>
        <taxon>Prevotellaceae</taxon>
        <taxon>Prevotella</taxon>
    </lineage>
</organism>
<accession>A0AAD1BG18</accession>
<name>A0AAD1BG18_PREIN</name>
<dbReference type="AlphaFoldDB" id="A0AAD1BG18"/>